<protein>
    <submittedName>
        <fullName evidence="2">Uncharacterized protein</fullName>
    </submittedName>
</protein>
<evidence type="ECO:0000256" key="1">
    <source>
        <dbReference type="SAM" id="MobiDB-lite"/>
    </source>
</evidence>
<accession>A0A5K1K1S0</accession>
<feature type="region of interest" description="Disordered" evidence="1">
    <location>
        <begin position="153"/>
        <end position="519"/>
    </location>
</feature>
<feature type="region of interest" description="Disordered" evidence="1">
    <location>
        <begin position="1"/>
        <end position="24"/>
    </location>
</feature>
<feature type="region of interest" description="Disordered" evidence="1">
    <location>
        <begin position="799"/>
        <end position="833"/>
    </location>
</feature>
<dbReference type="AlphaFoldDB" id="A0A5K1K1S0"/>
<evidence type="ECO:0000313" key="2">
    <source>
        <dbReference type="EMBL" id="VWO99907.1"/>
    </source>
</evidence>
<feature type="compositionally biased region" description="Polar residues" evidence="1">
    <location>
        <begin position="196"/>
        <end position="205"/>
    </location>
</feature>
<dbReference type="EMBL" id="LR728005">
    <property type="protein sequence ID" value="VWO99907.1"/>
    <property type="molecule type" value="Genomic_DNA"/>
</dbReference>
<feature type="compositionally biased region" description="Polar residues" evidence="1">
    <location>
        <begin position="799"/>
        <end position="810"/>
    </location>
</feature>
<feature type="compositionally biased region" description="Pro residues" evidence="1">
    <location>
        <begin position="309"/>
        <end position="321"/>
    </location>
</feature>
<sequence>MSKPESSSQGRNKSRADKNRHATEEQITEACTRYSELYLAWCERPLKGQPRAHGFLIMFRTRLQELLALLTRACLRALPGFLLGLIWEYNQSICIPSRVFDLDLVEIIRTSSHVCFRGVPNVQSLAHCVLHEHSSVRLLSGYRPANPWWQDDFSADNSTPRPLTTEPFIPPASGSVQRPEGSVVAQGAFKGKEPETGNSSGQASQVLPAPATPTPAGRVRPDVLPALFSHIPHPLRHGGGASTLRRPVAATASARDTLTAASTPMTPPTPGKKHRKTPRMSISNPRPRQPRLSSNLSATIASGSSNTPHPLPPVVPAPVTPTPIGRDGIDVLPASQGSRRKKAEQGDSSRYAGPSVGLADGSGGNGLLAEAAPAALPVSSPTPRRSSDKPKSPGVSSLRKLPKVKSTPGKAVAAEANRAPQSRGRQSLPDMEGNRSFHSHEFHCSQSTAPHSTIPTPYSGVHPSSPDASTLQTPIQGALPKKRGRSVSRGRGRARSAPVVKKPRATRPTTPLFEPFDHDPFRPQGPFEDQWLVHSRPCDNCLKARQSCHVAPFRTSVCEHCTNTKVRCSLRFDGDKVLSRYRAFIWYTYCKDPERYPATVSTMAKINAVVNNVPFWFMNCYNWSFGYSKEARKHGLGAREYRDVHFRLPYSPAPQEGQPEAGNSGAMEAAMPVNAGYADRREMPTENIPGPSGAAGANTHGSTSEALHPEQLGECEDELAGDNVVPMEGVLPVQFHGLPVANPPLADVQGSSTGAVQGAMLALSASARLPAWHVDISGPWTSSDMDEGQDRDTVAVNILDTSPATTNAEDNVQGGDGREDPNRSPLQDSLPSARETWQSRMMDSGGSSVQVDVARSDPAEGYVPEGSPNPTAGELRQQIEGFERLTRVTAIAMTAQPPLSTLATALVNTMANQNSLLQRVARLEREENAVGRYLARFGLTAEVLQAIAADAEVKRRGAGPSGQ</sequence>
<feature type="compositionally biased region" description="Polar residues" evidence="1">
    <location>
        <begin position="466"/>
        <end position="475"/>
    </location>
</feature>
<feature type="compositionally biased region" description="Polar residues" evidence="1">
    <location>
        <begin position="280"/>
        <end position="306"/>
    </location>
</feature>
<reference evidence="2" key="1">
    <citation type="submission" date="2019-10" db="EMBL/GenBank/DDBJ databases">
        <authorList>
            <person name="Nor Muhammad N."/>
        </authorList>
    </citation>
    <scope>NUCLEOTIDE SEQUENCE</scope>
</reference>
<organism evidence="2">
    <name type="scientific">Ganoderma boninense</name>
    <dbReference type="NCBI Taxonomy" id="34458"/>
    <lineage>
        <taxon>Eukaryota</taxon>
        <taxon>Fungi</taxon>
        <taxon>Dikarya</taxon>
        <taxon>Basidiomycota</taxon>
        <taxon>Agaricomycotina</taxon>
        <taxon>Agaricomycetes</taxon>
        <taxon>Polyporales</taxon>
        <taxon>Polyporaceae</taxon>
        <taxon>Ganoderma</taxon>
    </lineage>
</organism>
<feature type="compositionally biased region" description="Polar residues" evidence="1">
    <location>
        <begin position="444"/>
        <end position="456"/>
    </location>
</feature>
<feature type="compositionally biased region" description="Polar residues" evidence="1">
    <location>
        <begin position="824"/>
        <end position="833"/>
    </location>
</feature>
<proteinExistence type="predicted"/>
<feature type="compositionally biased region" description="Low complexity" evidence="1">
    <location>
        <begin position="367"/>
        <end position="377"/>
    </location>
</feature>
<feature type="region of interest" description="Disordered" evidence="1">
    <location>
        <begin position="684"/>
        <end position="705"/>
    </location>
</feature>
<feature type="compositionally biased region" description="Basic and acidic residues" evidence="1">
    <location>
        <begin position="432"/>
        <end position="443"/>
    </location>
</feature>
<feature type="compositionally biased region" description="Polar residues" evidence="1">
    <location>
        <begin position="1"/>
        <end position="11"/>
    </location>
</feature>
<gene>
    <name evidence="2" type="primary">I1S215</name>
</gene>
<feature type="compositionally biased region" description="Basic and acidic residues" evidence="1">
    <location>
        <begin position="14"/>
        <end position="24"/>
    </location>
</feature>
<feature type="compositionally biased region" description="Basic residues" evidence="1">
    <location>
        <begin position="480"/>
        <end position="494"/>
    </location>
</feature>
<name>A0A5K1K1S0_9APHY</name>